<keyword evidence="1" id="KW-0677">Repeat</keyword>
<feature type="domain" description="RRM" evidence="5">
    <location>
        <begin position="186"/>
        <end position="261"/>
    </location>
</feature>
<sequence length="682" mass="76626">MALRLHCFSGFMVVQRNAGKLAQSYRCSVGNNIILYPSVYRCCCLCFSMAVVIRLQGLRVTAGSEDIRRFFTGLKIPDGGVHIIGGERDEAFIIFASDEDARRAMTRSGGVIRGSPVTLLLSSKAEMQNMLERTTKIVERDQKRRLEDDVGHPRRSMEPEMGRRSASRSGDTPPPLLQRAPNTDDVFLFLKGLPFSVTEKEICDFFGGLVVDEVVLIKNRQGLNNGTGFVKFATREDAMEGLKRDREYIGSRYIEISTTTLNDWHRVTGRMPTAIIDGSFQRGRSPIPNQRDPQHRVRSRSPVAQRRIAPSEGEYCVLLENLSFAVEKEDIKRLFHNAKLGDDQILHLIDSDGKRKRSALVLFKSLRDYCEALAHEKRQFFNRLVHTRPVSRENMIALLKPQGTTVRPSGNSERFQERPASYSSDPYDSEKMCVFVRNLPFDVRKVEIIDFFHGFNITEDNVCVLQDREGAGVGQALVVFGSEAEAMRALILDGRRFLGSKVILKCITRSEMQELGADPPVVQEPLLRGEQYSSKSSEASYLTGDTSYPDFRFPRDGGIPVTDAQDSIHGGIDYEPRAARSRSPEDRGNGVRGSFRSPVEPFDAPTCVQLVNLPFQIRSEEIYDFCYGYRIIPGSVSLQYDQSGKPKGSATLVFESRREALTAVEELGGRPIGQRKIKLLLV</sequence>
<evidence type="ECO:0000313" key="7">
    <source>
        <dbReference type="Proteomes" id="UP000472276"/>
    </source>
</evidence>
<dbReference type="Pfam" id="PF00076">
    <property type="entry name" value="RRM_1"/>
    <property type="match status" value="3"/>
</dbReference>
<feature type="region of interest" description="Disordered" evidence="4">
    <location>
        <begin position="403"/>
        <end position="424"/>
    </location>
</feature>
<name>A0AAZ1XEF3_OREAU</name>
<feature type="compositionally biased region" description="Basic and acidic residues" evidence="4">
    <location>
        <begin position="142"/>
        <end position="163"/>
    </location>
</feature>
<evidence type="ECO:0000313" key="6">
    <source>
        <dbReference type="Ensembl" id="ENSOABP00000066007.1"/>
    </source>
</evidence>
<evidence type="ECO:0000256" key="3">
    <source>
        <dbReference type="PROSITE-ProRule" id="PRU00176"/>
    </source>
</evidence>
<feature type="domain" description="RRM" evidence="5">
    <location>
        <begin position="432"/>
        <end position="509"/>
    </location>
</feature>
<organism evidence="6 7">
    <name type="scientific">Oreochromis aureus</name>
    <name type="common">Israeli tilapia</name>
    <name type="synonym">Chromis aureus</name>
    <dbReference type="NCBI Taxonomy" id="47969"/>
    <lineage>
        <taxon>Eukaryota</taxon>
        <taxon>Metazoa</taxon>
        <taxon>Chordata</taxon>
        <taxon>Craniata</taxon>
        <taxon>Vertebrata</taxon>
        <taxon>Euteleostomi</taxon>
        <taxon>Actinopterygii</taxon>
        <taxon>Neopterygii</taxon>
        <taxon>Teleostei</taxon>
        <taxon>Neoteleostei</taxon>
        <taxon>Acanthomorphata</taxon>
        <taxon>Ovalentaria</taxon>
        <taxon>Cichlomorphae</taxon>
        <taxon>Cichliformes</taxon>
        <taxon>Cichlidae</taxon>
        <taxon>African cichlids</taxon>
        <taxon>Pseudocrenilabrinae</taxon>
        <taxon>Oreochromini</taxon>
        <taxon>Oreochromis</taxon>
    </lineage>
</organism>
<dbReference type="PANTHER" id="PTHR13976">
    <property type="entry name" value="HETEROGENEOUS NUCLEAR RIBONUCLEOPROTEIN-RELATED"/>
    <property type="match status" value="1"/>
</dbReference>
<evidence type="ECO:0000256" key="2">
    <source>
        <dbReference type="ARBA" id="ARBA00022884"/>
    </source>
</evidence>
<dbReference type="InterPro" id="IPR000504">
    <property type="entry name" value="RRM_dom"/>
</dbReference>
<keyword evidence="7" id="KW-1185">Reference proteome</keyword>
<reference evidence="6" key="2">
    <citation type="submission" date="2025-08" db="UniProtKB">
        <authorList>
            <consortium name="Ensembl"/>
        </authorList>
    </citation>
    <scope>IDENTIFICATION</scope>
</reference>
<feature type="region of interest" description="Disordered" evidence="4">
    <location>
        <begin position="559"/>
        <end position="597"/>
    </location>
</feature>
<feature type="domain" description="RRM" evidence="5">
    <location>
        <begin position="606"/>
        <end position="682"/>
    </location>
</feature>
<dbReference type="InterPro" id="IPR050666">
    <property type="entry name" value="ESRP"/>
</dbReference>
<evidence type="ECO:0000256" key="4">
    <source>
        <dbReference type="SAM" id="MobiDB-lite"/>
    </source>
</evidence>
<dbReference type="Gene3D" id="3.30.70.330">
    <property type="match status" value="5"/>
</dbReference>
<dbReference type="SUPFAM" id="SSF54928">
    <property type="entry name" value="RNA-binding domain, RBD"/>
    <property type="match status" value="3"/>
</dbReference>
<dbReference type="InterPro" id="IPR012677">
    <property type="entry name" value="Nucleotide-bd_a/b_plait_sf"/>
</dbReference>
<keyword evidence="2 3" id="KW-0694">RNA-binding</keyword>
<dbReference type="SMART" id="SM00360">
    <property type="entry name" value="RRM"/>
    <property type="match status" value="5"/>
</dbReference>
<dbReference type="InterPro" id="IPR035979">
    <property type="entry name" value="RBD_domain_sf"/>
</dbReference>
<protein>
    <recommendedName>
        <fullName evidence="5">RRM domain-containing protein</fullName>
    </recommendedName>
</protein>
<reference evidence="7" key="1">
    <citation type="submission" date="2020-03" db="EMBL/GenBank/DDBJ databases">
        <title>Evolution of repeat sequences and sex chromosomes of tilapia species revealed by chromosome-level genomes.</title>
        <authorList>
            <person name="Xu L."/>
            <person name="Tao W."/>
            <person name="Wang D."/>
            <person name="Zhou Q."/>
        </authorList>
    </citation>
    <scope>NUCLEOTIDE SEQUENCE [LARGE SCALE GENOMIC DNA]</scope>
    <source>
        <strain evidence="7">Israel</strain>
    </source>
</reference>
<dbReference type="PROSITE" id="PS50102">
    <property type="entry name" value="RRM"/>
    <property type="match status" value="3"/>
</dbReference>
<feature type="compositionally biased region" description="Basic and acidic residues" evidence="4">
    <location>
        <begin position="572"/>
        <end position="589"/>
    </location>
</feature>
<reference evidence="6" key="3">
    <citation type="submission" date="2025-09" db="UniProtKB">
        <authorList>
            <consortium name="Ensembl"/>
        </authorList>
    </citation>
    <scope>IDENTIFICATION</scope>
</reference>
<feature type="region of interest" description="Disordered" evidence="4">
    <location>
        <begin position="142"/>
        <end position="179"/>
    </location>
</feature>
<dbReference type="AlphaFoldDB" id="A0AAZ1XEF3"/>
<evidence type="ECO:0000256" key="1">
    <source>
        <dbReference type="ARBA" id="ARBA00022737"/>
    </source>
</evidence>
<feature type="region of interest" description="Disordered" evidence="4">
    <location>
        <begin position="278"/>
        <end position="304"/>
    </location>
</feature>
<proteinExistence type="predicted"/>
<dbReference type="Proteomes" id="UP000472276">
    <property type="component" value="Unassembled WGS sequence"/>
</dbReference>
<feature type="compositionally biased region" description="Polar residues" evidence="4">
    <location>
        <begin position="403"/>
        <end position="413"/>
    </location>
</feature>
<accession>A0AAZ1XEF3</accession>
<dbReference type="GO" id="GO:0003723">
    <property type="term" value="F:RNA binding"/>
    <property type="evidence" value="ECO:0007669"/>
    <property type="project" value="UniProtKB-UniRule"/>
</dbReference>
<dbReference type="Ensembl" id="ENSOABT00000076754.1">
    <property type="protein sequence ID" value="ENSOABP00000066007.1"/>
    <property type="gene ID" value="ENSOABG00000018058.2"/>
</dbReference>
<gene>
    <name evidence="6" type="primary">RBM12B</name>
</gene>
<evidence type="ECO:0000259" key="5">
    <source>
        <dbReference type="PROSITE" id="PS50102"/>
    </source>
</evidence>